<name>A0AA39N230_9AGAR</name>
<dbReference type="Proteomes" id="UP001175226">
    <property type="component" value="Unassembled WGS sequence"/>
</dbReference>
<evidence type="ECO:0000313" key="2">
    <source>
        <dbReference type="Proteomes" id="UP001175226"/>
    </source>
</evidence>
<dbReference type="AlphaFoldDB" id="A0AA39N230"/>
<reference evidence="1" key="1">
    <citation type="submission" date="2023-06" db="EMBL/GenBank/DDBJ databases">
        <authorList>
            <consortium name="Lawrence Berkeley National Laboratory"/>
            <person name="Ahrendt S."/>
            <person name="Sahu N."/>
            <person name="Indic B."/>
            <person name="Wong-Bajracharya J."/>
            <person name="Merenyi Z."/>
            <person name="Ke H.-M."/>
            <person name="Monk M."/>
            <person name="Kocsube S."/>
            <person name="Drula E."/>
            <person name="Lipzen A."/>
            <person name="Balint B."/>
            <person name="Henrissat B."/>
            <person name="Andreopoulos B."/>
            <person name="Martin F.M."/>
            <person name="Harder C.B."/>
            <person name="Rigling D."/>
            <person name="Ford K.L."/>
            <person name="Foster G.D."/>
            <person name="Pangilinan J."/>
            <person name="Papanicolaou A."/>
            <person name="Barry K."/>
            <person name="LaButti K."/>
            <person name="Viragh M."/>
            <person name="Koriabine M."/>
            <person name="Yan M."/>
            <person name="Riley R."/>
            <person name="Champramary S."/>
            <person name="Plett K.L."/>
            <person name="Tsai I.J."/>
            <person name="Slot J."/>
            <person name="Sipos G."/>
            <person name="Plett J."/>
            <person name="Nagy L.G."/>
            <person name="Grigoriev I.V."/>
        </authorList>
    </citation>
    <scope>NUCLEOTIDE SEQUENCE</scope>
    <source>
        <strain evidence="1">FPL87.14</strain>
    </source>
</reference>
<accession>A0AA39N230</accession>
<evidence type="ECO:0000313" key="1">
    <source>
        <dbReference type="EMBL" id="KAK0454549.1"/>
    </source>
</evidence>
<proteinExistence type="predicted"/>
<comment type="caution">
    <text evidence="1">The sequence shown here is derived from an EMBL/GenBank/DDBJ whole genome shotgun (WGS) entry which is preliminary data.</text>
</comment>
<dbReference type="EMBL" id="JAUEPT010000002">
    <property type="protein sequence ID" value="KAK0454549.1"/>
    <property type="molecule type" value="Genomic_DNA"/>
</dbReference>
<keyword evidence="2" id="KW-1185">Reference proteome</keyword>
<gene>
    <name evidence="1" type="ORF">EV421DRAFT_2029590</name>
</gene>
<sequence length="216" mass="25003">MAAIEESFLWKIGGSWFLLFDFRLLESHDDRALKDFQEHLMRIYACPLPHQYLNPTTKTPEKWIEDFYHLMGTLDLPKFTSTYLKEDVLFHFTNLPPMKGRESLFSVFGLLGGCLYKYNPQVRSRLHNLVQTTCLSFVIRVTDLKVLSDRIMAASTVDYIFINGEKCSMNAFAILHKTPEEEQASQYFIYGDFTPCYQILGNLKAAAEAEESEVRT</sequence>
<protein>
    <submittedName>
        <fullName evidence="1">Uncharacterized protein</fullName>
    </submittedName>
</protein>
<organism evidence="1 2">
    <name type="scientific">Armillaria borealis</name>
    <dbReference type="NCBI Taxonomy" id="47425"/>
    <lineage>
        <taxon>Eukaryota</taxon>
        <taxon>Fungi</taxon>
        <taxon>Dikarya</taxon>
        <taxon>Basidiomycota</taxon>
        <taxon>Agaricomycotina</taxon>
        <taxon>Agaricomycetes</taxon>
        <taxon>Agaricomycetidae</taxon>
        <taxon>Agaricales</taxon>
        <taxon>Marasmiineae</taxon>
        <taxon>Physalacriaceae</taxon>
        <taxon>Armillaria</taxon>
    </lineage>
</organism>